<evidence type="ECO:0000259" key="4">
    <source>
        <dbReference type="SMART" id="SM01328"/>
    </source>
</evidence>
<proteinExistence type="predicted"/>
<protein>
    <submittedName>
        <fullName evidence="5">Zinc-binding domain-containing protein</fullName>
    </submittedName>
</protein>
<evidence type="ECO:0000256" key="2">
    <source>
        <dbReference type="ARBA" id="ARBA00022771"/>
    </source>
</evidence>
<organism evidence="5 6">
    <name type="scientific">Aspergillus granulosus</name>
    <dbReference type="NCBI Taxonomy" id="176169"/>
    <lineage>
        <taxon>Eukaryota</taxon>
        <taxon>Fungi</taxon>
        <taxon>Dikarya</taxon>
        <taxon>Ascomycota</taxon>
        <taxon>Pezizomycotina</taxon>
        <taxon>Eurotiomycetes</taxon>
        <taxon>Eurotiomycetidae</taxon>
        <taxon>Eurotiales</taxon>
        <taxon>Aspergillaceae</taxon>
        <taxon>Aspergillus</taxon>
        <taxon>Aspergillus subgen. Nidulantes</taxon>
    </lineage>
</organism>
<accession>A0ABR4H470</accession>
<keyword evidence="3" id="KW-0862">Zinc</keyword>
<dbReference type="InterPro" id="IPR027377">
    <property type="entry name" value="ZAR1/RTP1-5-like_Znf-3CxxC"/>
</dbReference>
<feature type="domain" description="3CxxC-type" evidence="4">
    <location>
        <begin position="53"/>
        <end position="153"/>
    </location>
</feature>
<dbReference type="Proteomes" id="UP001610334">
    <property type="component" value="Unassembled WGS sequence"/>
</dbReference>
<keyword evidence="1" id="KW-0479">Metal-binding</keyword>
<dbReference type="EMBL" id="JBFXLT010000074">
    <property type="protein sequence ID" value="KAL2810249.1"/>
    <property type="molecule type" value="Genomic_DNA"/>
</dbReference>
<evidence type="ECO:0000313" key="6">
    <source>
        <dbReference type="Proteomes" id="UP001610334"/>
    </source>
</evidence>
<dbReference type="SMART" id="SM01328">
    <property type="entry name" value="zf-3CxxC"/>
    <property type="match status" value="1"/>
</dbReference>
<reference evidence="5 6" key="1">
    <citation type="submission" date="2024-07" db="EMBL/GenBank/DDBJ databases">
        <title>Section-level genome sequencing and comparative genomics of Aspergillus sections Usti and Cavernicolus.</title>
        <authorList>
            <consortium name="Lawrence Berkeley National Laboratory"/>
            <person name="Nybo J.L."/>
            <person name="Vesth T.C."/>
            <person name="Theobald S."/>
            <person name="Frisvad J.C."/>
            <person name="Larsen T.O."/>
            <person name="Kjaerboelling I."/>
            <person name="Rothschild-Mancinelli K."/>
            <person name="Lyhne E.K."/>
            <person name="Kogle M.E."/>
            <person name="Barry K."/>
            <person name="Clum A."/>
            <person name="Na H."/>
            <person name="Ledsgaard L."/>
            <person name="Lin J."/>
            <person name="Lipzen A."/>
            <person name="Kuo A."/>
            <person name="Riley R."/>
            <person name="Mondo S."/>
            <person name="Labutti K."/>
            <person name="Haridas S."/>
            <person name="Pangalinan J."/>
            <person name="Salamov A.A."/>
            <person name="Simmons B.A."/>
            <person name="Magnuson J.K."/>
            <person name="Chen J."/>
            <person name="Drula E."/>
            <person name="Henrissat B."/>
            <person name="Wiebenga A."/>
            <person name="Lubbers R.J."/>
            <person name="Gomes A.C."/>
            <person name="Makela M.R."/>
            <person name="Stajich J."/>
            <person name="Grigoriev I.V."/>
            <person name="Mortensen U.H."/>
            <person name="De Vries R.P."/>
            <person name="Baker S.E."/>
            <person name="Andersen M.R."/>
        </authorList>
    </citation>
    <scope>NUCLEOTIDE SEQUENCE [LARGE SCALE GENOMIC DNA]</scope>
    <source>
        <strain evidence="5 6">CBS 588.65</strain>
    </source>
</reference>
<comment type="caution">
    <text evidence="5">The sequence shown here is derived from an EMBL/GenBank/DDBJ whole genome shotgun (WGS) entry which is preliminary data.</text>
</comment>
<evidence type="ECO:0000256" key="1">
    <source>
        <dbReference type="ARBA" id="ARBA00022723"/>
    </source>
</evidence>
<gene>
    <name evidence="5" type="ORF">BJX63DRAFT_321880</name>
</gene>
<sequence length="163" mass="18514">MPSHRKSSQKTNSMFPSLHTTVATLLESSAPELKFTFHPDNTDNDCAKAYNTNIMGKFICHKPGCHSVWTSKKIAIRIRLYHGETYNALVYHQRCKKCHWVSKPKLDEECYAERIVYRLKKWSGIQGLEIPAYNGGNGEGPHIERLCEGCKAGHCTQSSGDWE</sequence>
<keyword evidence="2" id="KW-0863">Zinc-finger</keyword>
<dbReference type="Pfam" id="PF13695">
    <property type="entry name" value="Zn_ribbon_3CxxC"/>
    <property type="match status" value="1"/>
</dbReference>
<name>A0ABR4H470_9EURO</name>
<evidence type="ECO:0000256" key="3">
    <source>
        <dbReference type="ARBA" id="ARBA00022833"/>
    </source>
</evidence>
<keyword evidence="6" id="KW-1185">Reference proteome</keyword>
<evidence type="ECO:0000313" key="5">
    <source>
        <dbReference type="EMBL" id="KAL2810249.1"/>
    </source>
</evidence>